<feature type="signal peptide" evidence="1">
    <location>
        <begin position="1"/>
        <end position="29"/>
    </location>
</feature>
<accession>A0A852WQR1</accession>
<dbReference type="RefSeq" id="WP_179550101.1">
    <property type="nucleotide sequence ID" value="NZ_JACCFI010000001.1"/>
</dbReference>
<protein>
    <recommendedName>
        <fullName evidence="2">DUF5648 domain-containing protein</fullName>
    </recommendedName>
</protein>
<dbReference type="AlphaFoldDB" id="A0A852WQR1"/>
<reference evidence="3 4" key="1">
    <citation type="submission" date="2020-07" db="EMBL/GenBank/DDBJ databases">
        <title>Sequencing the genomes of 1000 actinobacteria strains.</title>
        <authorList>
            <person name="Klenk H.-P."/>
        </authorList>
    </citation>
    <scope>NUCLEOTIDE SEQUENCE [LARGE SCALE GENOMIC DNA]</scope>
    <source>
        <strain evidence="3 4">DSM 8598</strain>
    </source>
</reference>
<gene>
    <name evidence="3" type="ORF">BJY17_000635</name>
</gene>
<feature type="chain" id="PRO_5032950729" description="DUF5648 domain-containing protein" evidence="1">
    <location>
        <begin position="30"/>
        <end position="690"/>
    </location>
</feature>
<evidence type="ECO:0000259" key="2">
    <source>
        <dbReference type="Pfam" id="PF18885"/>
    </source>
</evidence>
<evidence type="ECO:0000313" key="4">
    <source>
        <dbReference type="Proteomes" id="UP000549066"/>
    </source>
</evidence>
<dbReference type="EMBL" id="JACCFI010000001">
    <property type="protein sequence ID" value="NYG19888.1"/>
    <property type="molecule type" value="Genomic_DNA"/>
</dbReference>
<comment type="caution">
    <text evidence="3">The sequence shown here is derived from an EMBL/GenBank/DDBJ whole genome shotgun (WGS) entry which is preliminary data.</text>
</comment>
<dbReference type="Proteomes" id="UP000549066">
    <property type="component" value="Unassembled WGS sequence"/>
</dbReference>
<feature type="domain" description="DUF5648" evidence="2">
    <location>
        <begin position="530"/>
        <end position="629"/>
    </location>
</feature>
<evidence type="ECO:0000313" key="3">
    <source>
        <dbReference type="EMBL" id="NYG19888.1"/>
    </source>
</evidence>
<evidence type="ECO:0000256" key="1">
    <source>
        <dbReference type="SAM" id="SignalP"/>
    </source>
</evidence>
<sequence>MPSRARRILSASLLTVALLGSAAVPPAIAAEDGDSGGNATIQTEGTLIVSEVGGTRDSDGNEGMTRTVHLRTADGGSIALAPSPELAEAKTGDHFEGEIQTADPEGDDPSRSDEALAVGRVTDHGVEVVEADVTPASPDESAEARDHVADVVVIDPANVEPVGETFSDVTLRDLTHNAGQGWWAQSIRGGFDGPDGSYLPVELGLATFSTAGNVVRVTSAETCAASFDYFWDLAAQSLGYSDAGEYISRPGSSGEVRHLFVYLPEGCLPVEPSSAATIGAANVNGLALVTLGNDRERATVHHELGHNFGLGHANLMVCSEDSVVLGCTEYPQGDLYDPMSAGVEGFNAASLVSGAGLLQVGWNEPLYSPRFELGGDESRRTWEVDLHAVGQSQPQLAQLIDPINGDRYVAEFRCDGYDNTFYHDFYPNQGLDGALMSMDGLGGDPVWFSDGVRLVKSEENGDTVSIAREVTSAATYVRQLAGGGYSQGAAWYDAYHQDARISNRSGSVSAKAIGGNCGSFATVEVTLTRPSAEPTKPVYRFWSEKLRAHFYTISETERDHVIATWPRVWSYEGPKYEAFDSQVAGTVPLYRFWSNRYQAHFYTTDEAEKARVIAKWPDVWKYEKVAYYVYPLDSTEPNTVAMARFWSPRNSRHFYTADPVERDMVIKRWPSPIWDYESDVFRVPADGLVE</sequence>
<dbReference type="InterPro" id="IPR043708">
    <property type="entry name" value="DUF5648"/>
</dbReference>
<keyword evidence="4" id="KW-1185">Reference proteome</keyword>
<organism evidence="3 4">
    <name type="scientific">Agromyces hippuratus</name>
    <dbReference type="NCBI Taxonomy" id="286438"/>
    <lineage>
        <taxon>Bacteria</taxon>
        <taxon>Bacillati</taxon>
        <taxon>Actinomycetota</taxon>
        <taxon>Actinomycetes</taxon>
        <taxon>Micrococcales</taxon>
        <taxon>Microbacteriaceae</taxon>
        <taxon>Agromyces</taxon>
    </lineage>
</organism>
<name>A0A852WQR1_9MICO</name>
<proteinExistence type="predicted"/>
<dbReference type="Pfam" id="PF18885">
    <property type="entry name" value="DUF5648"/>
    <property type="match status" value="1"/>
</dbReference>
<dbReference type="SUPFAM" id="SSF55486">
    <property type="entry name" value="Metalloproteases ('zincins'), catalytic domain"/>
    <property type="match status" value="1"/>
</dbReference>
<keyword evidence="1" id="KW-0732">Signal</keyword>